<keyword evidence="11" id="KW-1133">Transmembrane helix</keyword>
<evidence type="ECO:0000259" key="14">
    <source>
        <dbReference type="PROSITE" id="PS51473"/>
    </source>
</evidence>
<feature type="binding site" evidence="10">
    <location>
        <position position="317"/>
    </location>
    <ligand>
        <name>ATP</name>
        <dbReference type="ChEBI" id="CHEBI:30616"/>
    </ligand>
</feature>
<dbReference type="Pfam" id="PF01657">
    <property type="entry name" value="Stress-antifung"/>
    <property type="match status" value="2"/>
</dbReference>
<dbReference type="CDD" id="cd14066">
    <property type="entry name" value="STKc_IRAK"/>
    <property type="match status" value="1"/>
</dbReference>
<evidence type="ECO:0000256" key="2">
    <source>
        <dbReference type="ARBA" id="ARBA00022679"/>
    </source>
</evidence>
<dbReference type="FunFam" id="1.10.510.10:FF:000336">
    <property type="entry name" value="Cysteine-rich receptor-like protein kinase 2"/>
    <property type="match status" value="1"/>
</dbReference>
<dbReference type="InterPro" id="IPR011009">
    <property type="entry name" value="Kinase-like_dom_sf"/>
</dbReference>
<dbReference type="InterPro" id="IPR002902">
    <property type="entry name" value="GNK2"/>
</dbReference>
<dbReference type="InterPro" id="IPR001245">
    <property type="entry name" value="Ser-Thr/Tyr_kinase_cat_dom"/>
</dbReference>
<feature type="domain" description="Protein kinase" evidence="13">
    <location>
        <begin position="289"/>
        <end position="541"/>
    </location>
</feature>
<keyword evidence="4" id="KW-0677">Repeat</keyword>
<feature type="signal peptide" evidence="12">
    <location>
        <begin position="1"/>
        <end position="19"/>
    </location>
</feature>
<evidence type="ECO:0000256" key="8">
    <source>
        <dbReference type="ARBA" id="ARBA00023170"/>
    </source>
</evidence>
<evidence type="ECO:0000256" key="5">
    <source>
        <dbReference type="ARBA" id="ARBA00022741"/>
    </source>
</evidence>
<keyword evidence="9" id="KW-0325">Glycoprotein</keyword>
<comment type="caution">
    <text evidence="15">The sequence shown here is derived from an EMBL/GenBank/DDBJ whole genome shotgun (WGS) entry which is preliminary data.</text>
</comment>
<dbReference type="Gene3D" id="3.30.430.20">
    <property type="entry name" value="Gnk2 domain, C-X8-C-X2-C motif"/>
    <property type="match status" value="2"/>
</dbReference>
<dbReference type="GO" id="GO:0004674">
    <property type="term" value="F:protein serine/threonine kinase activity"/>
    <property type="evidence" value="ECO:0007669"/>
    <property type="project" value="UniProtKB-KW"/>
</dbReference>
<dbReference type="AlphaFoldDB" id="A0AAD5ZB00"/>
<dbReference type="Gene3D" id="3.30.200.20">
    <property type="entry name" value="Phosphorylase Kinase, domain 1"/>
    <property type="match status" value="1"/>
</dbReference>
<protein>
    <recommendedName>
        <fullName evidence="17">Cysteine-rich receptor-like protein kinase 2</fullName>
    </recommendedName>
</protein>
<dbReference type="Proteomes" id="UP001210211">
    <property type="component" value="Unassembled WGS sequence"/>
</dbReference>
<dbReference type="GO" id="GO:0005524">
    <property type="term" value="F:ATP binding"/>
    <property type="evidence" value="ECO:0007669"/>
    <property type="project" value="UniProtKB-UniRule"/>
</dbReference>
<keyword evidence="5 10" id="KW-0547">Nucleotide-binding</keyword>
<dbReference type="CDD" id="cd23509">
    <property type="entry name" value="Gnk2-like"/>
    <property type="match status" value="2"/>
</dbReference>
<dbReference type="InterPro" id="IPR017441">
    <property type="entry name" value="Protein_kinase_ATP_BS"/>
</dbReference>
<keyword evidence="8" id="KW-0675">Receptor</keyword>
<keyword evidence="11" id="KW-0812">Transmembrane</keyword>
<keyword evidence="7 10" id="KW-0067">ATP-binding</keyword>
<sequence length="608" mass="66464">MAIPLYLVLSSLLFSLVSCDPQTNLLTVACSQYNATPSSTFLSTLNSTLAELNSTTSISNFSNFATAAQPRAGTPVYALLQCRTYLSITDCMTCFSIAVKELRSCGTASGARAIYDGCMLRYESTSFFDEGTEVGNTGVCSGNADDVDSFQTDVQNMVEDLADAVPKISDYAAAVKMDGLYGYAQCVETVNEIVCKQCLEVAVGNIEGCLRDTGGEQLMLDSGGSSKKYVIIGGVVGGIGFLLLIGTFMWISRSRSIRRNRRGNILGATELQGPVIFPYNDLKTATKNFSEENKLGEGGFGDVYKGLLKNGTVVAVKRLATFETSRARDDFDSEVKLISNVHHRNLVRLLGCSSKGNNLLLVYEYMANSSLDKFLFGEKRGALSWKQRLDIMIGVARGLTYLHQEFHVCIIHRDIKSSNILLDDDFQPKIADFGLARLMPRDLSHLSTQFAGTLGYTAPEYAIQGNLSEKVDVYSYGVVVLEIISGRRSNEVKIEQSTQYLLERAWALYETDELMALVDESLNPEEYDEEEVKRIIKIALMCTQSTVAARPTMSGVFVLLTNRSGSLPEPTRPTFIDPTFRVRGEVSSAGSSASASKATISISQFSAR</sequence>
<dbReference type="SMART" id="SM00220">
    <property type="entry name" value="S_TKc"/>
    <property type="match status" value="1"/>
</dbReference>
<evidence type="ECO:0000256" key="7">
    <source>
        <dbReference type="ARBA" id="ARBA00022840"/>
    </source>
</evidence>
<dbReference type="InterPro" id="IPR008271">
    <property type="entry name" value="Ser/Thr_kinase_AS"/>
</dbReference>
<feature type="domain" description="Gnk2-homologous" evidence="14">
    <location>
        <begin position="23"/>
        <end position="127"/>
    </location>
</feature>
<keyword evidence="1" id="KW-0723">Serine/threonine-protein kinase</keyword>
<dbReference type="SUPFAM" id="SSF56112">
    <property type="entry name" value="Protein kinase-like (PK-like)"/>
    <property type="match status" value="1"/>
</dbReference>
<reference evidence="15 16" key="1">
    <citation type="journal article" date="2022" name="Cell">
        <title>Repeat-based holocentromeres influence genome architecture and karyotype evolution.</title>
        <authorList>
            <person name="Hofstatter P.G."/>
            <person name="Thangavel G."/>
            <person name="Lux T."/>
            <person name="Neumann P."/>
            <person name="Vondrak T."/>
            <person name="Novak P."/>
            <person name="Zhang M."/>
            <person name="Costa L."/>
            <person name="Castellani M."/>
            <person name="Scott A."/>
            <person name="Toegelov H."/>
            <person name="Fuchs J."/>
            <person name="Mata-Sucre Y."/>
            <person name="Dias Y."/>
            <person name="Vanzela A.L.L."/>
            <person name="Huettel B."/>
            <person name="Almeida C.C.S."/>
            <person name="Simkova H."/>
            <person name="Souza G."/>
            <person name="Pedrosa-Harand A."/>
            <person name="Macas J."/>
            <person name="Mayer K.F.X."/>
            <person name="Houben A."/>
            <person name="Marques A."/>
        </authorList>
    </citation>
    <scope>NUCLEOTIDE SEQUENCE [LARGE SCALE GENOMIC DNA]</scope>
    <source>
        <strain evidence="15">RhyTen1mFocal</strain>
    </source>
</reference>
<evidence type="ECO:0000256" key="3">
    <source>
        <dbReference type="ARBA" id="ARBA00022729"/>
    </source>
</evidence>
<dbReference type="PANTHER" id="PTHR47973">
    <property type="entry name" value="CYSTEINE-RICH RECEPTOR-LIKE PROTEIN KINASE 3"/>
    <property type="match status" value="1"/>
</dbReference>
<evidence type="ECO:0000256" key="12">
    <source>
        <dbReference type="SAM" id="SignalP"/>
    </source>
</evidence>
<feature type="transmembrane region" description="Helical" evidence="11">
    <location>
        <begin position="229"/>
        <end position="251"/>
    </location>
</feature>
<dbReference type="InterPro" id="IPR038408">
    <property type="entry name" value="GNK2_sf"/>
</dbReference>
<keyword evidence="3 12" id="KW-0732">Signal</keyword>
<evidence type="ECO:0000256" key="10">
    <source>
        <dbReference type="PROSITE-ProRule" id="PRU10141"/>
    </source>
</evidence>
<keyword evidence="6" id="KW-0418">Kinase</keyword>
<keyword evidence="16" id="KW-1185">Reference proteome</keyword>
<organism evidence="15 16">
    <name type="scientific">Rhynchospora tenuis</name>
    <dbReference type="NCBI Taxonomy" id="198213"/>
    <lineage>
        <taxon>Eukaryota</taxon>
        <taxon>Viridiplantae</taxon>
        <taxon>Streptophyta</taxon>
        <taxon>Embryophyta</taxon>
        <taxon>Tracheophyta</taxon>
        <taxon>Spermatophyta</taxon>
        <taxon>Magnoliopsida</taxon>
        <taxon>Liliopsida</taxon>
        <taxon>Poales</taxon>
        <taxon>Cyperaceae</taxon>
        <taxon>Cyperoideae</taxon>
        <taxon>Rhynchosporeae</taxon>
        <taxon>Rhynchospora</taxon>
    </lineage>
</organism>
<dbReference type="PROSITE" id="PS50011">
    <property type="entry name" value="PROTEIN_KINASE_DOM"/>
    <property type="match status" value="1"/>
</dbReference>
<dbReference type="PROSITE" id="PS00108">
    <property type="entry name" value="PROTEIN_KINASE_ST"/>
    <property type="match status" value="1"/>
</dbReference>
<evidence type="ECO:0000256" key="11">
    <source>
        <dbReference type="SAM" id="Phobius"/>
    </source>
</evidence>
<feature type="domain" description="Gnk2-homologous" evidence="14">
    <location>
        <begin position="132"/>
        <end position="234"/>
    </location>
</feature>
<dbReference type="Gene3D" id="1.10.510.10">
    <property type="entry name" value="Transferase(Phosphotransferase) domain 1"/>
    <property type="match status" value="1"/>
</dbReference>
<accession>A0AAD5ZB00</accession>
<dbReference type="PROSITE" id="PS51473">
    <property type="entry name" value="GNK2"/>
    <property type="match status" value="2"/>
</dbReference>
<evidence type="ECO:0000313" key="15">
    <source>
        <dbReference type="EMBL" id="KAJ3690158.1"/>
    </source>
</evidence>
<gene>
    <name evidence="15" type="ORF">LUZ61_019322</name>
</gene>
<proteinExistence type="predicted"/>
<dbReference type="EMBL" id="JAMRDG010000002">
    <property type="protein sequence ID" value="KAJ3690158.1"/>
    <property type="molecule type" value="Genomic_DNA"/>
</dbReference>
<dbReference type="InterPro" id="IPR052059">
    <property type="entry name" value="CR_Ser/Thr_kinase"/>
</dbReference>
<evidence type="ECO:0000259" key="13">
    <source>
        <dbReference type="PROSITE" id="PS50011"/>
    </source>
</evidence>
<evidence type="ECO:0000256" key="4">
    <source>
        <dbReference type="ARBA" id="ARBA00022737"/>
    </source>
</evidence>
<feature type="chain" id="PRO_5041944328" description="Cysteine-rich receptor-like protein kinase 2" evidence="12">
    <location>
        <begin position="20"/>
        <end position="608"/>
    </location>
</feature>
<evidence type="ECO:0000256" key="9">
    <source>
        <dbReference type="ARBA" id="ARBA00023180"/>
    </source>
</evidence>
<dbReference type="FunFam" id="3.30.200.20:FF:000177">
    <property type="entry name" value="Cysteine-rich receptor-like protein kinase 2"/>
    <property type="match status" value="1"/>
</dbReference>
<evidence type="ECO:0000256" key="1">
    <source>
        <dbReference type="ARBA" id="ARBA00022527"/>
    </source>
</evidence>
<name>A0AAD5ZB00_9POAL</name>
<evidence type="ECO:0000256" key="6">
    <source>
        <dbReference type="ARBA" id="ARBA00022777"/>
    </source>
</evidence>
<dbReference type="InterPro" id="IPR000719">
    <property type="entry name" value="Prot_kinase_dom"/>
</dbReference>
<keyword evidence="11" id="KW-0472">Membrane</keyword>
<keyword evidence="2" id="KW-0808">Transferase</keyword>
<dbReference type="PROSITE" id="PS00107">
    <property type="entry name" value="PROTEIN_KINASE_ATP"/>
    <property type="match status" value="1"/>
</dbReference>
<evidence type="ECO:0000313" key="16">
    <source>
        <dbReference type="Proteomes" id="UP001210211"/>
    </source>
</evidence>
<dbReference type="Pfam" id="PF07714">
    <property type="entry name" value="PK_Tyr_Ser-Thr"/>
    <property type="match status" value="1"/>
</dbReference>
<evidence type="ECO:0008006" key="17">
    <source>
        <dbReference type="Google" id="ProtNLM"/>
    </source>
</evidence>